<keyword evidence="4 6" id="KW-1133">Transmembrane helix</keyword>
<dbReference type="PANTHER" id="PTHR31552:SF8">
    <property type="entry name" value="SERPENTINE RECEPTOR CLASS GAMMA"/>
    <property type="match status" value="1"/>
</dbReference>
<evidence type="ECO:0000256" key="5">
    <source>
        <dbReference type="ARBA" id="ARBA00023136"/>
    </source>
</evidence>
<evidence type="ECO:0000313" key="7">
    <source>
        <dbReference type="EMBL" id="GMT09484.1"/>
    </source>
</evidence>
<feature type="non-terminal residue" evidence="7">
    <location>
        <position position="107"/>
    </location>
</feature>
<dbReference type="Pfam" id="PF02118">
    <property type="entry name" value="Srg"/>
    <property type="match status" value="1"/>
</dbReference>
<evidence type="ECO:0000256" key="1">
    <source>
        <dbReference type="ARBA" id="ARBA00004141"/>
    </source>
</evidence>
<dbReference type="Proteomes" id="UP001432322">
    <property type="component" value="Unassembled WGS sequence"/>
</dbReference>
<evidence type="ECO:0000256" key="4">
    <source>
        <dbReference type="ARBA" id="ARBA00022989"/>
    </source>
</evidence>
<dbReference type="PANTHER" id="PTHR31552">
    <property type="entry name" value="SERPENTINE RECEPTOR CLASS GAMMA"/>
    <property type="match status" value="1"/>
</dbReference>
<reference evidence="7" key="1">
    <citation type="submission" date="2023-10" db="EMBL/GenBank/DDBJ databases">
        <title>Genome assembly of Pristionchus species.</title>
        <authorList>
            <person name="Yoshida K."/>
            <person name="Sommer R.J."/>
        </authorList>
    </citation>
    <scope>NUCLEOTIDE SEQUENCE</scope>
    <source>
        <strain evidence="7">RS5133</strain>
    </source>
</reference>
<organism evidence="7 8">
    <name type="scientific">Pristionchus fissidentatus</name>
    <dbReference type="NCBI Taxonomy" id="1538716"/>
    <lineage>
        <taxon>Eukaryota</taxon>
        <taxon>Metazoa</taxon>
        <taxon>Ecdysozoa</taxon>
        <taxon>Nematoda</taxon>
        <taxon>Chromadorea</taxon>
        <taxon>Rhabditida</taxon>
        <taxon>Rhabditina</taxon>
        <taxon>Diplogasteromorpha</taxon>
        <taxon>Diplogasteroidea</taxon>
        <taxon>Neodiplogasteridae</taxon>
        <taxon>Pristionchus</taxon>
    </lineage>
</organism>
<evidence type="ECO:0000256" key="6">
    <source>
        <dbReference type="RuleBase" id="RU280813"/>
    </source>
</evidence>
<evidence type="ECO:0000313" key="8">
    <source>
        <dbReference type="Proteomes" id="UP001432322"/>
    </source>
</evidence>
<comment type="similarity">
    <text evidence="2 6">Belongs to the nematode receptor-like protein srg family.</text>
</comment>
<gene>
    <name evidence="7" type="ORF">PFISCL1PPCAC_781</name>
</gene>
<keyword evidence="8" id="KW-1185">Reference proteome</keyword>
<accession>A0AAV5UQU5</accession>
<protein>
    <recommendedName>
        <fullName evidence="6">Serpentine receptor class gamma</fullName>
    </recommendedName>
</protein>
<dbReference type="InterPro" id="IPR000609">
    <property type="entry name" value="7TM_GPCR_serpentine_rcpt_Srg"/>
</dbReference>
<name>A0AAV5UQU5_9BILA</name>
<comment type="caution">
    <text evidence="6">Lacks conserved residue(s) required for the propagation of feature annotation.</text>
</comment>
<dbReference type="AlphaFoldDB" id="A0AAV5UQU5"/>
<comment type="subcellular location">
    <subcellularLocation>
        <location evidence="1">Membrane</location>
        <topology evidence="1">Multi-pass membrane protein</topology>
    </subcellularLocation>
</comment>
<feature type="non-terminal residue" evidence="7">
    <location>
        <position position="1"/>
    </location>
</feature>
<evidence type="ECO:0000256" key="2">
    <source>
        <dbReference type="ARBA" id="ARBA00005692"/>
    </source>
</evidence>
<keyword evidence="5 6" id="KW-0472">Membrane</keyword>
<sequence length="107" mass="12635">VNLIYLIFGVPSLFGYALVVKSITKLRKTLSPSFFHIFIMTACCNVATYINTWFTMRLESEESFFFYYEWINKVAFLRNAQQLCIGYFYYAQNLCVFLLTVDRFIAI</sequence>
<comment type="caution">
    <text evidence="7">The sequence shown here is derived from an EMBL/GenBank/DDBJ whole genome shotgun (WGS) entry which is preliminary data.</text>
</comment>
<feature type="transmembrane region" description="Helical" evidence="6">
    <location>
        <begin position="6"/>
        <end position="23"/>
    </location>
</feature>
<feature type="transmembrane region" description="Helical" evidence="6">
    <location>
        <begin position="35"/>
        <end position="54"/>
    </location>
</feature>
<dbReference type="EMBL" id="BTSY01000001">
    <property type="protein sequence ID" value="GMT09484.1"/>
    <property type="molecule type" value="Genomic_DNA"/>
</dbReference>
<dbReference type="GO" id="GO:0016020">
    <property type="term" value="C:membrane"/>
    <property type="evidence" value="ECO:0007669"/>
    <property type="project" value="UniProtKB-SubCell"/>
</dbReference>
<keyword evidence="3 6" id="KW-0812">Transmembrane</keyword>
<proteinExistence type="inferred from homology"/>
<dbReference type="GO" id="GO:0007606">
    <property type="term" value="P:sensory perception of chemical stimulus"/>
    <property type="evidence" value="ECO:0007669"/>
    <property type="project" value="UniProtKB-UniRule"/>
</dbReference>
<evidence type="ECO:0000256" key="3">
    <source>
        <dbReference type="ARBA" id="ARBA00022692"/>
    </source>
</evidence>
<dbReference type="GO" id="GO:0004888">
    <property type="term" value="F:transmembrane signaling receptor activity"/>
    <property type="evidence" value="ECO:0007669"/>
    <property type="project" value="InterPro"/>
</dbReference>